<keyword evidence="4" id="KW-0472">Membrane</keyword>
<organism evidence="9 10">
    <name type="scientific">Flavobacterium agricola</name>
    <dbReference type="NCBI Taxonomy" id="2870839"/>
    <lineage>
        <taxon>Bacteria</taxon>
        <taxon>Pseudomonadati</taxon>
        <taxon>Bacteroidota</taxon>
        <taxon>Flavobacteriia</taxon>
        <taxon>Flavobacteriales</taxon>
        <taxon>Flavobacteriaceae</taxon>
        <taxon>Flavobacterium</taxon>
    </lineage>
</organism>
<accession>A0ABY6LW55</accession>
<feature type="signal peptide" evidence="6">
    <location>
        <begin position="1"/>
        <end position="21"/>
    </location>
</feature>
<feature type="domain" description="RagB/SusD" evidence="7">
    <location>
        <begin position="340"/>
        <end position="462"/>
    </location>
</feature>
<dbReference type="Proteomes" id="UP001163328">
    <property type="component" value="Chromosome"/>
</dbReference>
<dbReference type="Pfam" id="PF07980">
    <property type="entry name" value="SusD_RagB"/>
    <property type="match status" value="1"/>
</dbReference>
<dbReference type="InterPro" id="IPR033985">
    <property type="entry name" value="SusD-like_N"/>
</dbReference>
<keyword evidence="10" id="KW-1185">Reference proteome</keyword>
<dbReference type="Gene3D" id="1.25.40.390">
    <property type="match status" value="1"/>
</dbReference>
<evidence type="ECO:0000259" key="7">
    <source>
        <dbReference type="Pfam" id="PF07980"/>
    </source>
</evidence>
<evidence type="ECO:0000256" key="6">
    <source>
        <dbReference type="SAM" id="SignalP"/>
    </source>
</evidence>
<dbReference type="Gene3D" id="2.20.20.130">
    <property type="match status" value="1"/>
</dbReference>
<dbReference type="RefSeq" id="WP_264432416.1">
    <property type="nucleotide sequence ID" value="NZ_CP081495.1"/>
</dbReference>
<feature type="chain" id="PRO_5045543697" evidence="6">
    <location>
        <begin position="22"/>
        <end position="462"/>
    </location>
</feature>
<evidence type="ECO:0000256" key="3">
    <source>
        <dbReference type="ARBA" id="ARBA00022729"/>
    </source>
</evidence>
<sequence>MKKIIYSIASIVALSAATVSCSNDSLEPNVVDQENISVNPVSSETQLRMTVNGAYKYMSAAAYYGRDYVIFNEVHSDNSLSNGASGRFVSEGEFTTTITSSYPADTWAAIYQVIAMSNIAINADVTDGDPDAINAIKAEAYAIRALAHFDLMKLFGQQNVTLTKESLTIPYISLYGVVTDANYTRITLTELDAKLNEDIDQAIALAGNDITTKTAFNKQAILALKARVNLYLAPFFGDQKYVVANQAATEALALGGQVATATELAANFKLGEVGINSVFELQFLANDNLGTNSLYQIYNNTPYGDVYVVKEVKDVLFADENDIRGTFVTVDAKGVLRNTGKYGDRADNVKIIRFEEIVLTAAETAFRMGDTAKALELVNKIAENRGIEAYTAVTLDIIINERHKEFVSEGFRFDDLMRLQMNVPQVTGRSVANTPAYGDYRLAFPIPQRETNVSPIQQNQGY</sequence>
<dbReference type="Gene3D" id="1.25.40.900">
    <property type="match status" value="1"/>
</dbReference>
<dbReference type="InterPro" id="IPR012944">
    <property type="entry name" value="SusD_RagB_dom"/>
</dbReference>
<dbReference type="SUPFAM" id="SSF48452">
    <property type="entry name" value="TPR-like"/>
    <property type="match status" value="1"/>
</dbReference>
<evidence type="ECO:0000313" key="9">
    <source>
        <dbReference type="EMBL" id="UYW00558.1"/>
    </source>
</evidence>
<evidence type="ECO:0000259" key="8">
    <source>
        <dbReference type="Pfam" id="PF14322"/>
    </source>
</evidence>
<keyword evidence="5" id="KW-0998">Cell outer membrane</keyword>
<dbReference type="PROSITE" id="PS51257">
    <property type="entry name" value="PROKAR_LIPOPROTEIN"/>
    <property type="match status" value="1"/>
</dbReference>
<dbReference type="EMBL" id="CP081495">
    <property type="protein sequence ID" value="UYW00558.1"/>
    <property type="molecule type" value="Genomic_DNA"/>
</dbReference>
<evidence type="ECO:0000256" key="4">
    <source>
        <dbReference type="ARBA" id="ARBA00023136"/>
    </source>
</evidence>
<keyword evidence="3 6" id="KW-0732">Signal</keyword>
<feature type="domain" description="SusD-like N-terminal" evidence="8">
    <location>
        <begin position="39"/>
        <end position="230"/>
    </location>
</feature>
<comment type="subcellular location">
    <subcellularLocation>
        <location evidence="1">Cell outer membrane</location>
    </subcellularLocation>
</comment>
<evidence type="ECO:0000256" key="5">
    <source>
        <dbReference type="ARBA" id="ARBA00023237"/>
    </source>
</evidence>
<reference evidence="9" key="1">
    <citation type="submission" date="2021-08" db="EMBL/GenBank/DDBJ databases">
        <title>Flavobacterium sp. strain CC-SYL302.</title>
        <authorList>
            <person name="Lin S.-Y."/>
            <person name="Lee T.-H."/>
            <person name="Young C.-C."/>
        </authorList>
    </citation>
    <scope>NUCLEOTIDE SEQUENCE</scope>
    <source>
        <strain evidence="9">CC-SYL302</strain>
    </source>
</reference>
<dbReference type="InterPro" id="IPR011990">
    <property type="entry name" value="TPR-like_helical_dom_sf"/>
</dbReference>
<dbReference type="Pfam" id="PF14322">
    <property type="entry name" value="SusD-like_3"/>
    <property type="match status" value="1"/>
</dbReference>
<proteinExistence type="inferred from homology"/>
<evidence type="ECO:0000313" key="10">
    <source>
        <dbReference type="Proteomes" id="UP001163328"/>
    </source>
</evidence>
<evidence type="ECO:0000256" key="1">
    <source>
        <dbReference type="ARBA" id="ARBA00004442"/>
    </source>
</evidence>
<gene>
    <name evidence="9" type="ORF">K5I29_08370</name>
</gene>
<evidence type="ECO:0000256" key="2">
    <source>
        <dbReference type="ARBA" id="ARBA00006275"/>
    </source>
</evidence>
<comment type="similarity">
    <text evidence="2">Belongs to the SusD family.</text>
</comment>
<protein>
    <submittedName>
        <fullName evidence="9">RagB/SusD family nutrient uptake outer membrane protein</fullName>
    </submittedName>
</protein>
<name>A0ABY6LW55_9FLAO</name>